<evidence type="ECO:0000313" key="3">
    <source>
        <dbReference type="Proteomes" id="UP000199034"/>
    </source>
</evidence>
<dbReference type="RefSeq" id="WP_139175361.1">
    <property type="nucleotide sequence ID" value="NZ_FMZM01000001.1"/>
</dbReference>
<dbReference type="EMBL" id="FMZM01000001">
    <property type="protein sequence ID" value="SDC02148.1"/>
    <property type="molecule type" value="Genomic_DNA"/>
</dbReference>
<feature type="signal peptide" evidence="1">
    <location>
        <begin position="1"/>
        <end position="21"/>
    </location>
</feature>
<gene>
    <name evidence="2" type="ORF">SAMN05421872_10176</name>
</gene>
<dbReference type="OrthoDB" id="3790986at2"/>
<keyword evidence="3" id="KW-1185">Reference proteome</keyword>
<sequence>MRRAAVLVSALVVLAAPVVTAGSAAAETWTHHDSRGDVLRFVLPDDEEQASVRRDSTNTSTDVTRLRVDHTQGAVIVTIKVRDLRGGYTLAPVRLVTPDEEYDLQAMRSPLGRMLSLTAKTSGAEVACERKRVRFDNARDRIRVRVPRACLGRPAWVRGGGGVLRSNLADEDTSSTVFTADEALRSGRRQAVLGDGPLKVGPPIHAG</sequence>
<accession>A0A1G6I6U4</accession>
<protein>
    <submittedName>
        <fullName evidence="2">Uncharacterized protein</fullName>
    </submittedName>
</protein>
<name>A0A1G6I6U4_9ACTN</name>
<dbReference type="AlphaFoldDB" id="A0A1G6I6U4"/>
<keyword evidence="1" id="KW-0732">Signal</keyword>
<proteinExistence type="predicted"/>
<organism evidence="2 3">
    <name type="scientific">Nocardioides lianchengensis</name>
    <dbReference type="NCBI Taxonomy" id="1045774"/>
    <lineage>
        <taxon>Bacteria</taxon>
        <taxon>Bacillati</taxon>
        <taxon>Actinomycetota</taxon>
        <taxon>Actinomycetes</taxon>
        <taxon>Propionibacteriales</taxon>
        <taxon>Nocardioidaceae</taxon>
        <taxon>Nocardioides</taxon>
    </lineage>
</organism>
<evidence type="ECO:0000256" key="1">
    <source>
        <dbReference type="SAM" id="SignalP"/>
    </source>
</evidence>
<evidence type="ECO:0000313" key="2">
    <source>
        <dbReference type="EMBL" id="SDC02148.1"/>
    </source>
</evidence>
<dbReference type="STRING" id="1045774.SAMN05421872_10176"/>
<dbReference type="Proteomes" id="UP000199034">
    <property type="component" value="Unassembled WGS sequence"/>
</dbReference>
<reference evidence="2 3" key="1">
    <citation type="submission" date="2016-10" db="EMBL/GenBank/DDBJ databases">
        <authorList>
            <person name="de Groot N.N."/>
        </authorList>
    </citation>
    <scope>NUCLEOTIDE SEQUENCE [LARGE SCALE GENOMIC DNA]</scope>
    <source>
        <strain evidence="2 3">CGMCC 4.6858</strain>
    </source>
</reference>
<feature type="chain" id="PRO_5038654690" evidence="1">
    <location>
        <begin position="22"/>
        <end position="207"/>
    </location>
</feature>